<feature type="transmembrane region" description="Helical" evidence="7">
    <location>
        <begin position="36"/>
        <end position="57"/>
    </location>
</feature>
<name>A0A429ZE32_9ENTE</name>
<comment type="similarity">
    <text evidence="2">Belongs to the MscS (TC 1.A.23) family.</text>
</comment>
<dbReference type="Gene3D" id="1.10.287.1260">
    <property type="match status" value="1"/>
</dbReference>
<evidence type="ECO:0000256" key="1">
    <source>
        <dbReference type="ARBA" id="ARBA00004651"/>
    </source>
</evidence>
<evidence type="ECO:0000313" key="11">
    <source>
        <dbReference type="Proteomes" id="UP000288490"/>
    </source>
</evidence>
<dbReference type="PANTHER" id="PTHR30460:SF0">
    <property type="entry name" value="MODERATE CONDUCTANCE MECHANOSENSITIVE CHANNEL YBIO"/>
    <property type="match status" value="1"/>
</dbReference>
<comment type="caution">
    <text evidence="10">The sequence shown here is derived from an EMBL/GenBank/DDBJ whole genome shotgun (WGS) entry which is preliminary data.</text>
</comment>
<evidence type="ECO:0000313" key="10">
    <source>
        <dbReference type="EMBL" id="RST91933.1"/>
    </source>
</evidence>
<dbReference type="InterPro" id="IPR011066">
    <property type="entry name" value="MscS_channel_C_sf"/>
</dbReference>
<dbReference type="SUPFAM" id="SSF50182">
    <property type="entry name" value="Sm-like ribonucleoproteins"/>
    <property type="match status" value="1"/>
</dbReference>
<keyword evidence="4 7" id="KW-0812">Transmembrane</keyword>
<keyword evidence="11" id="KW-1185">Reference proteome</keyword>
<dbReference type="GO" id="GO:0008381">
    <property type="term" value="F:mechanosensitive monoatomic ion channel activity"/>
    <property type="evidence" value="ECO:0007669"/>
    <property type="project" value="InterPro"/>
</dbReference>
<dbReference type="AlphaFoldDB" id="A0A429ZE32"/>
<dbReference type="InterPro" id="IPR010920">
    <property type="entry name" value="LSM_dom_sf"/>
</dbReference>
<dbReference type="SUPFAM" id="SSF82861">
    <property type="entry name" value="Mechanosensitive channel protein MscS (YggB), transmembrane region"/>
    <property type="match status" value="1"/>
</dbReference>
<dbReference type="Pfam" id="PF21088">
    <property type="entry name" value="MS_channel_1st"/>
    <property type="match status" value="1"/>
</dbReference>
<comment type="subcellular location">
    <subcellularLocation>
        <location evidence="1">Cell membrane</location>
        <topology evidence="1">Multi-pass membrane protein</topology>
    </subcellularLocation>
</comment>
<keyword evidence="5 7" id="KW-1133">Transmembrane helix</keyword>
<feature type="transmembrane region" description="Helical" evidence="7">
    <location>
        <begin position="119"/>
        <end position="141"/>
    </location>
</feature>
<gene>
    <name evidence="10" type="ORF">CBF36_09425</name>
</gene>
<dbReference type="Proteomes" id="UP000288490">
    <property type="component" value="Unassembled WGS sequence"/>
</dbReference>
<dbReference type="OrthoDB" id="9809206at2"/>
<dbReference type="InterPro" id="IPR011014">
    <property type="entry name" value="MscS_channel_TM-2"/>
</dbReference>
<evidence type="ECO:0000256" key="7">
    <source>
        <dbReference type="SAM" id="Phobius"/>
    </source>
</evidence>
<dbReference type="PANTHER" id="PTHR30460">
    <property type="entry name" value="MODERATE CONDUCTANCE MECHANOSENSITIVE CHANNEL YBIO"/>
    <property type="match status" value="1"/>
</dbReference>
<evidence type="ECO:0000256" key="2">
    <source>
        <dbReference type="ARBA" id="ARBA00008017"/>
    </source>
</evidence>
<evidence type="ECO:0000259" key="9">
    <source>
        <dbReference type="Pfam" id="PF21088"/>
    </source>
</evidence>
<dbReference type="GO" id="GO:0005886">
    <property type="term" value="C:plasma membrane"/>
    <property type="evidence" value="ECO:0007669"/>
    <property type="project" value="UniProtKB-SubCell"/>
</dbReference>
<feature type="domain" description="Mechanosensitive ion channel transmembrane helices 2/3" evidence="9">
    <location>
        <begin position="96"/>
        <end position="134"/>
    </location>
</feature>
<dbReference type="InterPro" id="IPR023408">
    <property type="entry name" value="MscS_beta-dom_sf"/>
</dbReference>
<dbReference type="InterPro" id="IPR049142">
    <property type="entry name" value="MS_channel_1st"/>
</dbReference>
<dbReference type="SUPFAM" id="SSF82689">
    <property type="entry name" value="Mechanosensitive channel protein MscS (YggB), C-terminal domain"/>
    <property type="match status" value="1"/>
</dbReference>
<proteinExistence type="inferred from homology"/>
<reference evidence="10 11" key="1">
    <citation type="submission" date="2017-05" db="EMBL/GenBank/DDBJ databases">
        <title>Vagococcus spp. assemblies.</title>
        <authorList>
            <person name="Gulvik C.A."/>
        </authorList>
    </citation>
    <scope>NUCLEOTIDE SEQUENCE [LARGE SCALE GENOMIC DNA]</scope>
    <source>
        <strain evidence="10 11">SS1994</strain>
    </source>
</reference>
<sequence>MQETTSSSQTPEVINEAAKNVRGINRFLNQLDWNKIIASMINKAILILIVILLLTIIRKVLFKVIDKSFTNNNKKKDNYSENRMHTLRTLSKNAVQYTLFFIGIYSTLTLLGVPVGSLIAGAGIAGIAIGLGAQGFINDVLTGFFIIYERQLDVGDHVVIDNIEGIVNDIGLRTTRIKSFNGTMNYIPNRQILIVSNLSRGNQLVVVDIRVDPTDDIDHIMDIMTAINEKQIINITDIRSEPTLVGLVDLGSGNFAIRSTVYAISGSQFGVKTQMMTAYIEALTKAGIKLPTTPINLKI</sequence>
<evidence type="ECO:0000259" key="8">
    <source>
        <dbReference type="Pfam" id="PF00924"/>
    </source>
</evidence>
<dbReference type="Gene3D" id="3.30.70.100">
    <property type="match status" value="1"/>
</dbReference>
<dbReference type="RefSeq" id="WP_125958207.1">
    <property type="nucleotide sequence ID" value="NZ_JAQEJV010000022.1"/>
</dbReference>
<evidence type="ECO:0000256" key="4">
    <source>
        <dbReference type="ARBA" id="ARBA00022692"/>
    </source>
</evidence>
<dbReference type="InterPro" id="IPR006685">
    <property type="entry name" value="MscS_channel_2nd"/>
</dbReference>
<protein>
    <recommendedName>
        <fullName evidence="12">Mechanosensitive ion channel protein MscS</fullName>
    </recommendedName>
</protein>
<evidence type="ECO:0000256" key="5">
    <source>
        <dbReference type="ARBA" id="ARBA00022989"/>
    </source>
</evidence>
<accession>A0A429ZE32</accession>
<evidence type="ECO:0008006" key="12">
    <source>
        <dbReference type="Google" id="ProtNLM"/>
    </source>
</evidence>
<keyword evidence="6 7" id="KW-0472">Membrane</keyword>
<keyword evidence="3" id="KW-1003">Cell membrane</keyword>
<organism evidence="10 11">
    <name type="scientific">Vagococcus bubulae</name>
    <dbReference type="NCBI Taxonomy" id="1977868"/>
    <lineage>
        <taxon>Bacteria</taxon>
        <taxon>Bacillati</taxon>
        <taxon>Bacillota</taxon>
        <taxon>Bacilli</taxon>
        <taxon>Lactobacillales</taxon>
        <taxon>Enterococcaceae</taxon>
        <taxon>Vagococcus</taxon>
    </lineage>
</organism>
<dbReference type="Pfam" id="PF00924">
    <property type="entry name" value="MS_channel_2nd"/>
    <property type="match status" value="1"/>
</dbReference>
<feature type="domain" description="Mechanosensitive ion channel MscS" evidence="8">
    <location>
        <begin position="137"/>
        <end position="200"/>
    </location>
</feature>
<dbReference type="InterPro" id="IPR045276">
    <property type="entry name" value="YbiO_bact"/>
</dbReference>
<dbReference type="Gene3D" id="2.30.30.60">
    <property type="match status" value="1"/>
</dbReference>
<evidence type="ECO:0000256" key="6">
    <source>
        <dbReference type="ARBA" id="ARBA00023136"/>
    </source>
</evidence>
<dbReference type="EMBL" id="NGJT01000019">
    <property type="protein sequence ID" value="RST91933.1"/>
    <property type="molecule type" value="Genomic_DNA"/>
</dbReference>
<feature type="transmembrane region" description="Helical" evidence="7">
    <location>
        <begin position="94"/>
        <end position="113"/>
    </location>
</feature>
<evidence type="ECO:0000256" key="3">
    <source>
        <dbReference type="ARBA" id="ARBA00022475"/>
    </source>
</evidence>